<evidence type="ECO:0000313" key="1">
    <source>
        <dbReference type="EMBL" id="JAH65850.1"/>
    </source>
</evidence>
<organism evidence="1">
    <name type="scientific">Anguilla anguilla</name>
    <name type="common">European freshwater eel</name>
    <name type="synonym">Muraena anguilla</name>
    <dbReference type="NCBI Taxonomy" id="7936"/>
    <lineage>
        <taxon>Eukaryota</taxon>
        <taxon>Metazoa</taxon>
        <taxon>Chordata</taxon>
        <taxon>Craniata</taxon>
        <taxon>Vertebrata</taxon>
        <taxon>Euteleostomi</taxon>
        <taxon>Actinopterygii</taxon>
        <taxon>Neopterygii</taxon>
        <taxon>Teleostei</taxon>
        <taxon>Anguilliformes</taxon>
        <taxon>Anguillidae</taxon>
        <taxon>Anguilla</taxon>
    </lineage>
</organism>
<reference evidence="1" key="2">
    <citation type="journal article" date="2015" name="Fish Shellfish Immunol.">
        <title>Early steps in the European eel (Anguilla anguilla)-Vibrio vulnificus interaction in the gills: Role of the RtxA13 toxin.</title>
        <authorList>
            <person name="Callol A."/>
            <person name="Pajuelo D."/>
            <person name="Ebbesson L."/>
            <person name="Teles M."/>
            <person name="MacKenzie S."/>
            <person name="Amaro C."/>
        </authorList>
    </citation>
    <scope>NUCLEOTIDE SEQUENCE</scope>
</reference>
<reference evidence="1" key="1">
    <citation type="submission" date="2014-11" db="EMBL/GenBank/DDBJ databases">
        <authorList>
            <person name="Amaro Gonzalez C."/>
        </authorList>
    </citation>
    <scope>NUCLEOTIDE SEQUENCE</scope>
</reference>
<sequence>MEREYGIWRAAAYANERVISGLRSQVLSKFETNQE</sequence>
<accession>A0A0E9UKS4</accession>
<protein>
    <submittedName>
        <fullName evidence="1">Uncharacterized protein</fullName>
    </submittedName>
</protein>
<dbReference type="AlphaFoldDB" id="A0A0E9UKS4"/>
<dbReference type="EMBL" id="GBXM01042727">
    <property type="protein sequence ID" value="JAH65850.1"/>
    <property type="molecule type" value="Transcribed_RNA"/>
</dbReference>
<name>A0A0E9UKS4_ANGAN</name>
<proteinExistence type="predicted"/>